<dbReference type="OrthoDB" id="5078988at2759"/>
<feature type="domain" description="DUF6606" evidence="1">
    <location>
        <begin position="12"/>
        <end position="226"/>
    </location>
</feature>
<sequence length="332" mass="37079">MPTLGDDMIDYLFHHVFLPPKLPDQHDGSGPKEERLIELVLVSLRLFLEQSHTDHRTAIKAAIGMMANLKSAWNGPEGLQEVDTQRVLQRLCHSEMPEASVVAFHIEAQNAGVILRKTTGSVVFEVFELSPTNVSVNSTRGRLVRQFPATAIAVPSGCFENSNFQSVLIKTLVNMSHQTEKSMKPKAKKAKHFHDEDRDTIHPGVVTELLAGFLLGLGEQVDVPVVFSADSLLSISTPPPPKEYVPFHLALVESWVATNLDTWVVNQIGDERACFGLSRLIRNYHSIGRPWYASRPEGASRMHLVILKLWIAADKIGLRAFPILWDYEPEIP</sequence>
<dbReference type="EMBL" id="LKCW01000250">
    <property type="protein sequence ID" value="KPM35472.1"/>
    <property type="molecule type" value="Genomic_DNA"/>
</dbReference>
<protein>
    <recommendedName>
        <fullName evidence="1">DUF6606 domain-containing protein</fullName>
    </recommendedName>
</protein>
<accession>A0A0P7B4I0</accession>
<dbReference type="AlphaFoldDB" id="A0A0P7B4I0"/>
<dbReference type="InterPro" id="IPR046541">
    <property type="entry name" value="DUF6606"/>
</dbReference>
<name>A0A0P7B4I0_9HYPO</name>
<organism evidence="2 3">
    <name type="scientific">Neonectria ditissima</name>
    <dbReference type="NCBI Taxonomy" id="78410"/>
    <lineage>
        <taxon>Eukaryota</taxon>
        <taxon>Fungi</taxon>
        <taxon>Dikarya</taxon>
        <taxon>Ascomycota</taxon>
        <taxon>Pezizomycotina</taxon>
        <taxon>Sordariomycetes</taxon>
        <taxon>Hypocreomycetidae</taxon>
        <taxon>Hypocreales</taxon>
        <taxon>Nectriaceae</taxon>
        <taxon>Neonectria</taxon>
    </lineage>
</organism>
<evidence type="ECO:0000313" key="2">
    <source>
        <dbReference type="EMBL" id="KPM35472.1"/>
    </source>
</evidence>
<evidence type="ECO:0000259" key="1">
    <source>
        <dbReference type="Pfam" id="PF20255"/>
    </source>
</evidence>
<comment type="caution">
    <text evidence="2">The sequence shown here is derived from an EMBL/GenBank/DDBJ whole genome shotgun (WGS) entry which is preliminary data.</text>
</comment>
<dbReference type="Proteomes" id="UP000050424">
    <property type="component" value="Unassembled WGS sequence"/>
</dbReference>
<reference evidence="2 3" key="1">
    <citation type="submission" date="2015-09" db="EMBL/GenBank/DDBJ databases">
        <title>Draft genome of a European isolate of the apple canker pathogen Neonectria ditissima.</title>
        <authorList>
            <person name="Gomez-Cortecero A."/>
            <person name="Harrison R.J."/>
            <person name="Armitage A.D."/>
        </authorList>
    </citation>
    <scope>NUCLEOTIDE SEQUENCE [LARGE SCALE GENOMIC DNA]</scope>
    <source>
        <strain evidence="2 3">R09/05</strain>
    </source>
</reference>
<keyword evidence="3" id="KW-1185">Reference proteome</keyword>
<dbReference type="STRING" id="78410.A0A0P7B4I0"/>
<dbReference type="Pfam" id="PF20255">
    <property type="entry name" value="DUF6606"/>
    <property type="match status" value="1"/>
</dbReference>
<evidence type="ECO:0000313" key="3">
    <source>
        <dbReference type="Proteomes" id="UP000050424"/>
    </source>
</evidence>
<gene>
    <name evidence="2" type="ORF">AK830_g11109</name>
</gene>
<proteinExistence type="predicted"/>